<feature type="transmembrane region" description="Helical" evidence="8">
    <location>
        <begin position="419"/>
        <end position="439"/>
    </location>
</feature>
<evidence type="ECO:0000256" key="2">
    <source>
        <dbReference type="ARBA" id="ARBA00022448"/>
    </source>
</evidence>
<protein>
    <submittedName>
        <fullName evidence="10">Putative MFS family arabinose efflux permease</fullName>
    </submittedName>
</protein>
<dbReference type="SUPFAM" id="SSF103473">
    <property type="entry name" value="MFS general substrate transporter"/>
    <property type="match status" value="1"/>
</dbReference>
<dbReference type="Gene3D" id="1.20.1250.20">
    <property type="entry name" value="MFS general substrate transporter like domains"/>
    <property type="match status" value="1"/>
</dbReference>
<dbReference type="InParanoid" id="A0A420XQ83"/>
<feature type="transmembrane region" description="Helical" evidence="8">
    <location>
        <begin position="459"/>
        <end position="483"/>
    </location>
</feature>
<dbReference type="AlphaFoldDB" id="A0A420XQ83"/>
<feature type="transmembrane region" description="Helical" evidence="8">
    <location>
        <begin position="351"/>
        <end position="369"/>
    </location>
</feature>
<evidence type="ECO:0000259" key="9">
    <source>
        <dbReference type="PROSITE" id="PS50850"/>
    </source>
</evidence>
<feature type="transmembrane region" description="Helical" evidence="8">
    <location>
        <begin position="188"/>
        <end position="208"/>
    </location>
</feature>
<evidence type="ECO:0000256" key="1">
    <source>
        <dbReference type="ARBA" id="ARBA00004651"/>
    </source>
</evidence>
<evidence type="ECO:0000256" key="4">
    <source>
        <dbReference type="ARBA" id="ARBA00022692"/>
    </source>
</evidence>
<dbReference type="InterPro" id="IPR036259">
    <property type="entry name" value="MFS_trans_sf"/>
</dbReference>
<feature type="transmembrane region" description="Helical" evidence="8">
    <location>
        <begin position="160"/>
        <end position="182"/>
    </location>
</feature>
<organism evidence="10 11">
    <name type="scientific">Motilibacter peucedani</name>
    <dbReference type="NCBI Taxonomy" id="598650"/>
    <lineage>
        <taxon>Bacteria</taxon>
        <taxon>Bacillati</taxon>
        <taxon>Actinomycetota</taxon>
        <taxon>Actinomycetes</taxon>
        <taxon>Motilibacterales</taxon>
        <taxon>Motilibacteraceae</taxon>
        <taxon>Motilibacter</taxon>
    </lineage>
</organism>
<dbReference type="CDD" id="cd17321">
    <property type="entry name" value="MFS_MMR_MDR_like"/>
    <property type="match status" value="1"/>
</dbReference>
<feature type="transmembrane region" description="Helical" evidence="8">
    <location>
        <begin position="247"/>
        <end position="269"/>
    </location>
</feature>
<proteinExistence type="predicted"/>
<feature type="transmembrane region" description="Helical" evidence="8">
    <location>
        <begin position="319"/>
        <end position="339"/>
    </location>
</feature>
<dbReference type="InterPro" id="IPR011701">
    <property type="entry name" value="MFS"/>
</dbReference>
<dbReference type="InterPro" id="IPR020846">
    <property type="entry name" value="MFS_dom"/>
</dbReference>
<dbReference type="Gene3D" id="1.20.1720.10">
    <property type="entry name" value="Multidrug resistance protein D"/>
    <property type="match status" value="1"/>
</dbReference>
<reference evidence="10 11" key="1">
    <citation type="submission" date="2018-10" db="EMBL/GenBank/DDBJ databases">
        <title>Genomic Encyclopedia of Archaeal and Bacterial Type Strains, Phase II (KMG-II): from individual species to whole genera.</title>
        <authorList>
            <person name="Goeker M."/>
        </authorList>
    </citation>
    <scope>NUCLEOTIDE SEQUENCE [LARGE SCALE GENOMIC DNA]</scope>
    <source>
        <strain evidence="10 11">RP-AC37</strain>
    </source>
</reference>
<keyword evidence="3" id="KW-1003">Cell membrane</keyword>
<dbReference type="EMBL" id="RBWV01000011">
    <property type="protein sequence ID" value="RKS75407.1"/>
    <property type="molecule type" value="Genomic_DNA"/>
</dbReference>
<keyword evidence="5 8" id="KW-1133">Transmembrane helix</keyword>
<comment type="subcellular location">
    <subcellularLocation>
        <location evidence="1">Cell membrane</location>
        <topology evidence="1">Multi-pass membrane protein</topology>
    </subcellularLocation>
</comment>
<evidence type="ECO:0000313" key="11">
    <source>
        <dbReference type="Proteomes" id="UP000281955"/>
    </source>
</evidence>
<feature type="transmembrane region" description="Helical" evidence="8">
    <location>
        <begin position="290"/>
        <end position="313"/>
    </location>
</feature>
<dbReference type="InterPro" id="IPR005829">
    <property type="entry name" value="Sugar_transporter_CS"/>
</dbReference>
<evidence type="ECO:0000256" key="6">
    <source>
        <dbReference type="ARBA" id="ARBA00023136"/>
    </source>
</evidence>
<feature type="transmembrane region" description="Helical" evidence="8">
    <location>
        <begin position="69"/>
        <end position="88"/>
    </location>
</feature>
<evidence type="ECO:0000256" key="3">
    <source>
        <dbReference type="ARBA" id="ARBA00022475"/>
    </source>
</evidence>
<keyword evidence="4 8" id="KW-0812">Transmembrane</keyword>
<evidence type="ECO:0000256" key="8">
    <source>
        <dbReference type="SAM" id="Phobius"/>
    </source>
</evidence>
<feature type="transmembrane region" description="Helical" evidence="8">
    <location>
        <begin position="100"/>
        <end position="119"/>
    </location>
</feature>
<dbReference type="PANTHER" id="PTHR42718">
    <property type="entry name" value="MAJOR FACILITATOR SUPERFAMILY MULTIDRUG TRANSPORTER MFSC"/>
    <property type="match status" value="1"/>
</dbReference>
<feature type="compositionally biased region" description="Pro residues" evidence="7">
    <location>
        <begin position="1"/>
        <end position="15"/>
    </location>
</feature>
<sequence length="513" mass="52370">MSTTPHPTPVPPPRSAPTDLGLPGDRLGRAGWTLLLVLCGTVFLDGLDVSMIGVALPSVGTALDLAPSTLQWVISGYVLGYGGFLLLGGRSSDLLGRRRVLLVGLAVFAAASLLTGVATDGTLLIGARFVKGAAAAFTAPATLSIITTRFREGPQRTKALTVYTATAASGFSLGLVLGGLLTSIGWRWTFLVPGPLALVLLALGTRFVPRDEPGTGRRSYDLPGAASITAAMLTLVITVVRAHDQGWGSPVTVLGFAASAALLATFVAVEHYSRAPLVRLGILRTPGLAAANLTAMTVFGSYVAFQFIAALYLQQTLGWSAVRMAFGLLPMGLLVVAVARPVGTLIDRYGPAVPLAGGMAAFVAGYAVFSRIGPSASYLAVVLPSTLLLGLGFGLAFASINTAATSGVRNEEQGLASGLVQTSFQLGGAVLLAVSTAVVEGTTGTGPDGVPTALDAISGYRAGLWISVGGAVLGLLVTAPALVRSVRARRAADVPDAVVLGAPVREEYAEAEV</sequence>
<dbReference type="GO" id="GO:0022857">
    <property type="term" value="F:transmembrane transporter activity"/>
    <property type="evidence" value="ECO:0007669"/>
    <property type="project" value="InterPro"/>
</dbReference>
<feature type="transmembrane region" description="Helical" evidence="8">
    <location>
        <begin position="32"/>
        <end position="57"/>
    </location>
</feature>
<gene>
    <name evidence="10" type="ORF">CLV35_1871</name>
</gene>
<dbReference type="Pfam" id="PF07690">
    <property type="entry name" value="MFS_1"/>
    <property type="match status" value="1"/>
</dbReference>
<dbReference type="RefSeq" id="WP_121193181.1">
    <property type="nucleotide sequence ID" value="NZ_RBWV01000011.1"/>
</dbReference>
<evidence type="ECO:0000313" key="10">
    <source>
        <dbReference type="EMBL" id="RKS75407.1"/>
    </source>
</evidence>
<feature type="region of interest" description="Disordered" evidence="7">
    <location>
        <begin position="1"/>
        <end position="22"/>
    </location>
</feature>
<feature type="transmembrane region" description="Helical" evidence="8">
    <location>
        <begin position="375"/>
        <end position="398"/>
    </location>
</feature>
<feature type="transmembrane region" description="Helical" evidence="8">
    <location>
        <begin position="220"/>
        <end position="241"/>
    </location>
</feature>
<name>A0A420XQ83_9ACTN</name>
<feature type="transmembrane region" description="Helical" evidence="8">
    <location>
        <begin position="125"/>
        <end position="148"/>
    </location>
</feature>
<dbReference type="OrthoDB" id="7375466at2"/>
<dbReference type="GO" id="GO:0005886">
    <property type="term" value="C:plasma membrane"/>
    <property type="evidence" value="ECO:0007669"/>
    <property type="project" value="UniProtKB-SubCell"/>
</dbReference>
<feature type="domain" description="Major facilitator superfamily (MFS) profile" evidence="9">
    <location>
        <begin position="34"/>
        <end position="486"/>
    </location>
</feature>
<comment type="caution">
    <text evidence="10">The sequence shown here is derived from an EMBL/GenBank/DDBJ whole genome shotgun (WGS) entry which is preliminary data.</text>
</comment>
<keyword evidence="2" id="KW-0813">Transport</keyword>
<dbReference type="Proteomes" id="UP000281955">
    <property type="component" value="Unassembled WGS sequence"/>
</dbReference>
<evidence type="ECO:0000256" key="7">
    <source>
        <dbReference type="SAM" id="MobiDB-lite"/>
    </source>
</evidence>
<evidence type="ECO:0000256" key="5">
    <source>
        <dbReference type="ARBA" id="ARBA00022989"/>
    </source>
</evidence>
<dbReference type="PANTHER" id="PTHR42718:SF46">
    <property type="entry name" value="BLR6921 PROTEIN"/>
    <property type="match status" value="1"/>
</dbReference>
<keyword evidence="11" id="KW-1185">Reference proteome</keyword>
<dbReference type="PROSITE" id="PS50850">
    <property type="entry name" value="MFS"/>
    <property type="match status" value="1"/>
</dbReference>
<keyword evidence="6 8" id="KW-0472">Membrane</keyword>
<dbReference type="PROSITE" id="PS00216">
    <property type="entry name" value="SUGAR_TRANSPORT_1"/>
    <property type="match status" value="1"/>
</dbReference>
<accession>A0A420XQ83</accession>